<keyword evidence="4" id="KW-1185">Reference proteome</keyword>
<organism evidence="3 4">
    <name type="scientific">Paenibacillus sambharensis</name>
    <dbReference type="NCBI Taxonomy" id="1803190"/>
    <lineage>
        <taxon>Bacteria</taxon>
        <taxon>Bacillati</taxon>
        <taxon>Bacillota</taxon>
        <taxon>Bacilli</taxon>
        <taxon>Bacillales</taxon>
        <taxon>Paenibacillaceae</taxon>
        <taxon>Paenibacillus</taxon>
    </lineage>
</organism>
<gene>
    <name evidence="3" type="ORF">DNH61_06985</name>
</gene>
<feature type="domain" description="SLH" evidence="2">
    <location>
        <begin position="607"/>
        <end position="666"/>
    </location>
</feature>
<proteinExistence type="predicted"/>
<accession>A0A2W1LXX1</accession>
<evidence type="ECO:0000313" key="3">
    <source>
        <dbReference type="EMBL" id="PZD96541.1"/>
    </source>
</evidence>
<feature type="domain" description="SLH" evidence="2">
    <location>
        <begin position="673"/>
        <end position="728"/>
    </location>
</feature>
<feature type="compositionally biased region" description="Low complexity" evidence="1">
    <location>
        <begin position="302"/>
        <end position="325"/>
    </location>
</feature>
<dbReference type="PROSITE" id="PS51272">
    <property type="entry name" value="SLH"/>
    <property type="match status" value="3"/>
</dbReference>
<feature type="compositionally biased region" description="Gly residues" evidence="1">
    <location>
        <begin position="292"/>
        <end position="301"/>
    </location>
</feature>
<comment type="caution">
    <text evidence="3">The sequence shown here is derived from an EMBL/GenBank/DDBJ whole genome shotgun (WGS) entry which is preliminary data.</text>
</comment>
<evidence type="ECO:0000313" key="4">
    <source>
        <dbReference type="Proteomes" id="UP000249522"/>
    </source>
</evidence>
<dbReference type="Proteomes" id="UP000249522">
    <property type="component" value="Unassembled WGS sequence"/>
</dbReference>
<sequence length="728" mass="76978">MTLDELKYVLAQEGTFVVLVGCAWCPDTQGKVKYLNQVANEYGVDKVYNWDFKLDGGVGGLTSTTIANPRIPTESGTANLLHARTSDVALTHIFTDWVNGYLPNLVSQNTKQNNGAGQLVAGTHPVTLQPVSSQRIQAPYVFVYDKRNYNEQGVWKPILGHVELMGNFNITGDPASKGAQLRINSLRSLFSRIEWQPSGLVGEAPSQAGLNNGQITGISKKSLEYRLKGQTQYTAVPSSGNVITGLAAGTYEVRYTQAVRGFDTSDNAAGEAAKTVYEYGPAVEVIVPEGPYAGGDSGGSNPGNDSSPVHNPGNNSGTNSGNSGNAQPITAPEGPSGESGVTRISSEVNSETGRAVALVTQSAVHSLLHALKQGGQPAAKSRLILEVDHQGSAGSVQVTVPREAFNELAQNTNFELKVDAGFASIVLDAEALKVINANRDSGSISIILSKSELPAEAKEVLGDRPVYDLLVYAGQSNVSTFGGSQVLVAFPYSPAPNENPNAIIVYYVTEDGELELVKGRFHAAAGSVEFRTTHFSQYIIGYNNIDFADVPAAAWYADAVTYLAARGITSGTDDTHFSPSGKVTRGQFIVLLLKALDISPDAPAASNFSDAGDTYYTGYLAAAKRLGIANGLQGNRFAPNQTITREELFTFLYRALLAAGEPVAVNTGTAASLSGFADQAEVSAFAREAIQALVEAGILAGSNNRLLPTGVTSRAEAVQVLYNLLTHS</sequence>
<dbReference type="EMBL" id="QKRB01000037">
    <property type="protein sequence ID" value="PZD96541.1"/>
    <property type="molecule type" value="Genomic_DNA"/>
</dbReference>
<evidence type="ECO:0000256" key="1">
    <source>
        <dbReference type="SAM" id="MobiDB-lite"/>
    </source>
</evidence>
<evidence type="ECO:0000259" key="2">
    <source>
        <dbReference type="PROSITE" id="PS51272"/>
    </source>
</evidence>
<name>A0A2W1LXX1_9BACL</name>
<dbReference type="RefSeq" id="WP_111145946.1">
    <property type="nucleotide sequence ID" value="NZ_QKRB01000037.1"/>
</dbReference>
<dbReference type="AlphaFoldDB" id="A0A2W1LXX1"/>
<protein>
    <recommendedName>
        <fullName evidence="2">SLH domain-containing protein</fullName>
    </recommendedName>
</protein>
<reference evidence="3 4" key="1">
    <citation type="submission" date="2018-06" db="EMBL/GenBank/DDBJ databases">
        <title>Paenibacillus imtechensis sp. nov.</title>
        <authorList>
            <person name="Pinnaka A.K."/>
            <person name="Singh H."/>
            <person name="Kaur M."/>
        </authorList>
    </citation>
    <scope>NUCLEOTIDE SEQUENCE [LARGE SCALE GENOMIC DNA]</scope>
    <source>
        <strain evidence="3 4">SMB1</strain>
    </source>
</reference>
<feature type="region of interest" description="Disordered" evidence="1">
    <location>
        <begin position="288"/>
        <end position="348"/>
    </location>
</feature>
<dbReference type="Pfam" id="PF00395">
    <property type="entry name" value="SLH"/>
    <property type="match status" value="3"/>
</dbReference>
<dbReference type="OrthoDB" id="9798386at2"/>
<dbReference type="InterPro" id="IPR001119">
    <property type="entry name" value="SLH_dom"/>
</dbReference>
<feature type="domain" description="SLH" evidence="2">
    <location>
        <begin position="543"/>
        <end position="606"/>
    </location>
</feature>